<dbReference type="InterPro" id="IPR036388">
    <property type="entry name" value="WH-like_DNA-bd_sf"/>
</dbReference>
<dbReference type="SUPFAM" id="SSF46785">
    <property type="entry name" value="Winged helix' DNA-binding domain"/>
    <property type="match status" value="1"/>
</dbReference>
<accession>A0A936ZDJ0</accession>
<name>A0A936ZDJ0_9HYPH</name>
<dbReference type="RefSeq" id="WP_202057474.1">
    <property type="nucleotide sequence ID" value="NZ_JAEQMY010000008.1"/>
</dbReference>
<dbReference type="AlphaFoldDB" id="A0A936ZDJ0"/>
<dbReference type="InterPro" id="IPR036390">
    <property type="entry name" value="WH_DNA-bd_sf"/>
</dbReference>
<evidence type="ECO:0000313" key="2">
    <source>
        <dbReference type="Proteomes" id="UP000605848"/>
    </source>
</evidence>
<protein>
    <submittedName>
        <fullName evidence="1">Uncharacterized protein</fullName>
    </submittedName>
</protein>
<dbReference type="Gene3D" id="1.10.10.10">
    <property type="entry name" value="Winged helix-like DNA-binding domain superfamily/Winged helix DNA-binding domain"/>
    <property type="match status" value="1"/>
</dbReference>
<reference evidence="1" key="1">
    <citation type="submission" date="2021-01" db="EMBL/GenBank/DDBJ databases">
        <title>Microvirga sp.</title>
        <authorList>
            <person name="Kim M.K."/>
        </authorList>
    </citation>
    <scope>NUCLEOTIDE SEQUENCE</scope>
    <source>
        <strain evidence="1">5420S-16</strain>
    </source>
</reference>
<dbReference type="EMBL" id="JAEQMY010000008">
    <property type="protein sequence ID" value="MBL0403760.1"/>
    <property type="molecule type" value="Genomic_DNA"/>
</dbReference>
<keyword evidence="2" id="KW-1185">Reference proteome</keyword>
<gene>
    <name evidence="1" type="ORF">JKG68_07280</name>
</gene>
<evidence type="ECO:0000313" key="1">
    <source>
        <dbReference type="EMBL" id="MBL0403760.1"/>
    </source>
</evidence>
<proteinExistence type="predicted"/>
<organism evidence="1 2">
    <name type="scientific">Microvirga aerilata</name>
    <dbReference type="NCBI Taxonomy" id="670292"/>
    <lineage>
        <taxon>Bacteria</taxon>
        <taxon>Pseudomonadati</taxon>
        <taxon>Pseudomonadota</taxon>
        <taxon>Alphaproteobacteria</taxon>
        <taxon>Hyphomicrobiales</taxon>
        <taxon>Methylobacteriaceae</taxon>
        <taxon>Microvirga</taxon>
    </lineage>
</organism>
<sequence>MRARAAANAAVPSAADLPGLIAALKVLRKIDPNMRIKAALAFLLTAANDGLSVREMAEIGDTSEGSIRYTIRALGQGWPDKRTSHKLVMDCASSNGGRTRLYVATDEGRAVYRSMLAAFCQEQPVSNLKLAA</sequence>
<dbReference type="Proteomes" id="UP000605848">
    <property type="component" value="Unassembled WGS sequence"/>
</dbReference>
<comment type="caution">
    <text evidence="1">The sequence shown here is derived from an EMBL/GenBank/DDBJ whole genome shotgun (WGS) entry which is preliminary data.</text>
</comment>